<reference evidence="1" key="1">
    <citation type="submission" date="2020-04" db="EMBL/GenBank/DDBJ databases">
        <title>Genome Assembly and Annotation of Botryosphaeria dothidea sdau 11-99, a Latent Pathogen of Apple Fruit Ring Rot in China.</title>
        <authorList>
            <person name="Yu C."/>
            <person name="Diao Y."/>
            <person name="Lu Q."/>
            <person name="Zhao J."/>
            <person name="Cui S."/>
            <person name="Peng C."/>
            <person name="He B."/>
            <person name="Liu H."/>
        </authorList>
    </citation>
    <scope>NUCLEOTIDE SEQUENCE [LARGE SCALE GENOMIC DNA]</scope>
    <source>
        <strain evidence="1">Sdau11-99</strain>
    </source>
</reference>
<sequence>MQLQHSPTLMHGFTPYLTDPFLDLGSDPFNLPSLPLDDFLNTAVVQDIMADQDADDAEVVAGTIYQARVEFAVRRIAAVPKTFTETAQTMFIHRRYFQEKSPQVLQDALSACALYCLKTPDTQALVFRNLENKAQQLIANTDPFRISRPDLLAAVQALLLYQIIRLFDGDIRLRAQAEVDEVTIMTWVDRLRSCMRPVAPSLPPATEALLEPQHRAPDWLHWLLDESIRRTVCTAIMVKGFYDFLKYGYDKAHTNRIGFTAQAALWNAQSEYGWRTAYRERERLEVRLAHWEEDIAKAAPDDLEELGMLTMLTFKGVEGTAEWLGEAHIAKYGLE</sequence>
<evidence type="ECO:0000313" key="2">
    <source>
        <dbReference type="Proteomes" id="UP000572817"/>
    </source>
</evidence>
<accession>A0A8H4N5T4</accession>
<proteinExistence type="predicted"/>
<organism evidence="1 2">
    <name type="scientific">Botryosphaeria dothidea</name>
    <dbReference type="NCBI Taxonomy" id="55169"/>
    <lineage>
        <taxon>Eukaryota</taxon>
        <taxon>Fungi</taxon>
        <taxon>Dikarya</taxon>
        <taxon>Ascomycota</taxon>
        <taxon>Pezizomycotina</taxon>
        <taxon>Dothideomycetes</taxon>
        <taxon>Dothideomycetes incertae sedis</taxon>
        <taxon>Botryosphaeriales</taxon>
        <taxon>Botryosphaeriaceae</taxon>
        <taxon>Botryosphaeria</taxon>
    </lineage>
</organism>
<name>A0A8H4N5T4_9PEZI</name>
<dbReference type="AlphaFoldDB" id="A0A8H4N5T4"/>
<comment type="caution">
    <text evidence="1">The sequence shown here is derived from an EMBL/GenBank/DDBJ whole genome shotgun (WGS) entry which is preliminary data.</text>
</comment>
<dbReference type="OrthoDB" id="9930022at2759"/>
<gene>
    <name evidence="1" type="ORF">GTA08_BOTSDO04136</name>
</gene>
<dbReference type="EMBL" id="WWBZ02000022">
    <property type="protein sequence ID" value="KAF4308293.1"/>
    <property type="molecule type" value="Genomic_DNA"/>
</dbReference>
<keyword evidence="2" id="KW-1185">Reference proteome</keyword>
<evidence type="ECO:0000313" key="1">
    <source>
        <dbReference type="EMBL" id="KAF4308293.1"/>
    </source>
</evidence>
<protein>
    <submittedName>
        <fullName evidence="1">Transcription factor cys6 protein</fullName>
    </submittedName>
</protein>
<dbReference type="Proteomes" id="UP000572817">
    <property type="component" value="Unassembled WGS sequence"/>
</dbReference>